<evidence type="ECO:0000313" key="6">
    <source>
        <dbReference type="Proteomes" id="UP001530315"/>
    </source>
</evidence>
<dbReference type="Gene3D" id="3.80.10.10">
    <property type="entry name" value="Ribonuclease Inhibitor"/>
    <property type="match status" value="2"/>
</dbReference>
<gene>
    <name evidence="5" type="ORF">ACHAW5_006334</name>
</gene>
<keyword evidence="2" id="KW-0677">Repeat</keyword>
<sequence length="713" mass="82223">MGSWIKSEERQSLTAKLHEKHRKAKQRQDRDDAAVEEDKKDALWKTACNDGKSNGEIRLCWRDLKHISSRVYAFQANHGRALHKLVLDGIGLSTLEGICEHCPDLIHLSLASNEISDVTGIHILCKLSHLNLLRNNLTHLPPNIGLLGNLNRLEIANNKLVELPTEIEMLSRLKYLNLECNELSVLPSSFGRLKCETVCLNSNNFKVFPDSVTYMTNLVHFSIMANQLNDMPVGIGRLKRLEVFRASRNRITIVPDSIVDITTLKCLWLDSNRLSALPPNLHRLSRLKVLKLDGNINMIYPPIKIISMGIEEVLRWSRTRLEANKTVKIRQIVQSLEEVLSLVRHHRIGGDLHDSLFEVNNGDSYQFPPDALWSVFIPELRKMWSNQDEKSIGGIKSFSFGREEVEQSLFEFRDAAGGLVRLLPNARFKRCSCIQTGRLQVCIPPAPGWMCERPALVVRMKVVYEENMLEKRRRLEEEKRLADAAKAAEAIAKSFLLSENGMIMVRDEAEKRMALRKQKSCNPATTVKDLLSQIGNMLWNTELGQMEKEVKDEYIKSEVFQKKQEVLDRNTKTRQVMKSWLGVSTDEVFKCWRDFVELSKKNIQKEEGRRLRDEMLRYEDELVEYELKKLEFSSWEQNWDEFNDVPIWVNTKSKESSYENPNPPPLPPCSKWIRQNEAESSSDDSSPPLGRGREAEIELAKKRVEEMRRRDLV</sequence>
<evidence type="ECO:0000256" key="4">
    <source>
        <dbReference type="SAM" id="MobiDB-lite"/>
    </source>
</evidence>
<feature type="compositionally biased region" description="Basic and acidic residues" evidence="4">
    <location>
        <begin position="1"/>
        <end position="11"/>
    </location>
</feature>
<dbReference type="InterPro" id="IPR032675">
    <property type="entry name" value="LRR_dom_sf"/>
</dbReference>
<feature type="compositionally biased region" description="Basic and acidic residues" evidence="4">
    <location>
        <begin position="26"/>
        <end position="36"/>
    </location>
</feature>
<feature type="region of interest" description="Disordered" evidence="4">
    <location>
        <begin position="1"/>
        <end position="36"/>
    </location>
</feature>
<keyword evidence="3" id="KW-0175">Coiled coil</keyword>
<dbReference type="PANTHER" id="PTHR48051:SF51">
    <property type="entry name" value="LEUCINE-RICH REPEAT-CONTAINING PROTEIN 10B"/>
    <property type="match status" value="1"/>
</dbReference>
<feature type="coiled-coil region" evidence="3">
    <location>
        <begin position="601"/>
        <end position="628"/>
    </location>
</feature>
<dbReference type="SMART" id="SM00364">
    <property type="entry name" value="LRR_BAC"/>
    <property type="match status" value="3"/>
</dbReference>
<feature type="region of interest" description="Disordered" evidence="4">
    <location>
        <begin position="654"/>
        <end position="696"/>
    </location>
</feature>
<organism evidence="5 6">
    <name type="scientific">Stephanodiscus triporus</name>
    <dbReference type="NCBI Taxonomy" id="2934178"/>
    <lineage>
        <taxon>Eukaryota</taxon>
        <taxon>Sar</taxon>
        <taxon>Stramenopiles</taxon>
        <taxon>Ochrophyta</taxon>
        <taxon>Bacillariophyta</taxon>
        <taxon>Coscinodiscophyceae</taxon>
        <taxon>Thalassiosirophycidae</taxon>
        <taxon>Stephanodiscales</taxon>
        <taxon>Stephanodiscaceae</taxon>
        <taxon>Stephanodiscus</taxon>
    </lineage>
</organism>
<keyword evidence="6" id="KW-1185">Reference proteome</keyword>
<evidence type="ECO:0000256" key="1">
    <source>
        <dbReference type="ARBA" id="ARBA00022614"/>
    </source>
</evidence>
<dbReference type="InterPro" id="IPR001611">
    <property type="entry name" value="Leu-rich_rpt"/>
</dbReference>
<dbReference type="InterPro" id="IPR003591">
    <property type="entry name" value="Leu-rich_rpt_typical-subtyp"/>
</dbReference>
<dbReference type="InterPro" id="IPR050216">
    <property type="entry name" value="LRR_domain-containing"/>
</dbReference>
<reference evidence="5 6" key="1">
    <citation type="submission" date="2024-10" db="EMBL/GenBank/DDBJ databases">
        <title>Updated reference genomes for cyclostephanoid diatoms.</title>
        <authorList>
            <person name="Roberts W.R."/>
            <person name="Alverson A.J."/>
        </authorList>
    </citation>
    <scope>NUCLEOTIDE SEQUENCE [LARGE SCALE GENOMIC DNA]</scope>
    <source>
        <strain evidence="5 6">AJA276-08</strain>
    </source>
</reference>
<dbReference type="SUPFAM" id="SSF52058">
    <property type="entry name" value="L domain-like"/>
    <property type="match status" value="1"/>
</dbReference>
<evidence type="ECO:0000313" key="5">
    <source>
        <dbReference type="EMBL" id="KAL3772710.1"/>
    </source>
</evidence>
<comment type="caution">
    <text evidence="5">The sequence shown here is derived from an EMBL/GenBank/DDBJ whole genome shotgun (WGS) entry which is preliminary data.</text>
</comment>
<feature type="coiled-coil region" evidence="3">
    <location>
        <begin position="461"/>
        <end position="488"/>
    </location>
</feature>
<dbReference type="Pfam" id="PF00560">
    <property type="entry name" value="LRR_1"/>
    <property type="match status" value="1"/>
</dbReference>
<keyword evidence="1" id="KW-0433">Leucine-rich repeat</keyword>
<accession>A0ABD3NI09</accession>
<evidence type="ECO:0008006" key="7">
    <source>
        <dbReference type="Google" id="ProtNLM"/>
    </source>
</evidence>
<name>A0ABD3NI09_9STRA</name>
<dbReference type="EMBL" id="JALLAZ020001570">
    <property type="protein sequence ID" value="KAL3772710.1"/>
    <property type="molecule type" value="Genomic_DNA"/>
</dbReference>
<dbReference type="AlphaFoldDB" id="A0ABD3NI09"/>
<dbReference type="PANTHER" id="PTHR48051">
    <property type="match status" value="1"/>
</dbReference>
<evidence type="ECO:0000256" key="3">
    <source>
        <dbReference type="SAM" id="Coils"/>
    </source>
</evidence>
<evidence type="ECO:0000256" key="2">
    <source>
        <dbReference type="ARBA" id="ARBA00022737"/>
    </source>
</evidence>
<protein>
    <recommendedName>
        <fullName evidence="7">Leucine-rich repeat-containing protein</fullName>
    </recommendedName>
</protein>
<dbReference type="SMART" id="SM00369">
    <property type="entry name" value="LRR_TYP"/>
    <property type="match status" value="5"/>
</dbReference>
<dbReference type="Proteomes" id="UP001530315">
    <property type="component" value="Unassembled WGS sequence"/>
</dbReference>
<proteinExistence type="predicted"/>
<dbReference type="PROSITE" id="PS51450">
    <property type="entry name" value="LRR"/>
    <property type="match status" value="2"/>
</dbReference>